<dbReference type="NCBIfam" id="TIGR02285">
    <property type="entry name" value="TIGR02285 family protein"/>
    <property type="match status" value="1"/>
</dbReference>
<evidence type="ECO:0000313" key="3">
    <source>
        <dbReference type="EMBL" id="MFC4348357.1"/>
    </source>
</evidence>
<evidence type="ECO:0000256" key="1">
    <source>
        <dbReference type="SAM" id="SignalP"/>
    </source>
</evidence>
<reference evidence="4" key="1">
    <citation type="journal article" date="2019" name="Int. J. Syst. Evol. Microbiol.">
        <title>The Global Catalogue of Microorganisms (GCM) 10K type strain sequencing project: providing services to taxonomists for standard genome sequencing and annotation.</title>
        <authorList>
            <consortium name="The Broad Institute Genomics Platform"/>
            <consortium name="The Broad Institute Genome Sequencing Center for Infectious Disease"/>
            <person name="Wu L."/>
            <person name="Ma J."/>
        </authorList>
    </citation>
    <scope>NUCLEOTIDE SEQUENCE [LARGE SCALE GENOMIC DNA]</scope>
    <source>
        <strain evidence="4">CGMCC 1.15304</strain>
    </source>
</reference>
<keyword evidence="4" id="KW-1185">Reference proteome</keyword>
<name>A0ABV8UBS1_9PROT</name>
<dbReference type="InterPro" id="IPR011972">
    <property type="entry name" value="CHP02285"/>
</dbReference>
<gene>
    <name evidence="3" type="ORF">ACFO5Q_10910</name>
</gene>
<sequence>MIRRATIFLVLMASAWQGLLAADKPTIHWLSPDFPPVFIASGEYEGKGYGDQIVRYVAEKLPEYNHVTVTVNLNRIYAQMKKLDGFCSAALFRTPERTAFATFSDDVYHLMTNRVVVMQRNVGLFAPFLNTDGEIDIAKLVAADHLSLGVVPERFYSQLINETLGKLGAADHMVTIPFDRYGALLLHGRIDYTFGFPAEVNHQFRQLGKPDSFTAFPIAGEESVQSGGFSCSDMPIGRALIGKINAMIAKEDLSGVYDSFYEQWLDARSLKDYRKRRAAMKR</sequence>
<dbReference type="Pfam" id="PF00497">
    <property type="entry name" value="SBP_bac_3"/>
    <property type="match status" value="1"/>
</dbReference>
<dbReference type="InterPro" id="IPR001638">
    <property type="entry name" value="Solute-binding_3/MltF_N"/>
</dbReference>
<dbReference type="RefSeq" id="WP_068145591.1">
    <property type="nucleotide sequence ID" value="NZ_JBHSCR010000007.1"/>
</dbReference>
<evidence type="ECO:0000259" key="2">
    <source>
        <dbReference type="Pfam" id="PF00497"/>
    </source>
</evidence>
<protein>
    <submittedName>
        <fullName evidence="3">TIGR02285 family protein</fullName>
    </submittedName>
</protein>
<proteinExistence type="predicted"/>
<feature type="signal peptide" evidence="1">
    <location>
        <begin position="1"/>
        <end position="21"/>
    </location>
</feature>
<dbReference type="EMBL" id="JBHSCR010000007">
    <property type="protein sequence ID" value="MFC4348357.1"/>
    <property type="molecule type" value="Genomic_DNA"/>
</dbReference>
<dbReference type="SUPFAM" id="SSF53850">
    <property type="entry name" value="Periplasmic binding protein-like II"/>
    <property type="match status" value="1"/>
</dbReference>
<accession>A0ABV8UBS1</accession>
<feature type="domain" description="Solute-binding protein family 3/N-terminal" evidence="2">
    <location>
        <begin position="31"/>
        <end position="266"/>
    </location>
</feature>
<evidence type="ECO:0000313" key="4">
    <source>
        <dbReference type="Proteomes" id="UP001595776"/>
    </source>
</evidence>
<comment type="caution">
    <text evidence="3">The sequence shown here is derived from an EMBL/GenBank/DDBJ whole genome shotgun (WGS) entry which is preliminary data.</text>
</comment>
<dbReference type="Proteomes" id="UP001595776">
    <property type="component" value="Unassembled WGS sequence"/>
</dbReference>
<organism evidence="3 4">
    <name type="scientific">Kordiimonas lipolytica</name>
    <dbReference type="NCBI Taxonomy" id="1662421"/>
    <lineage>
        <taxon>Bacteria</taxon>
        <taxon>Pseudomonadati</taxon>
        <taxon>Pseudomonadota</taxon>
        <taxon>Alphaproteobacteria</taxon>
        <taxon>Kordiimonadales</taxon>
        <taxon>Kordiimonadaceae</taxon>
        <taxon>Kordiimonas</taxon>
    </lineage>
</organism>
<feature type="chain" id="PRO_5046202468" evidence="1">
    <location>
        <begin position="22"/>
        <end position="282"/>
    </location>
</feature>
<dbReference type="Gene3D" id="3.40.190.10">
    <property type="entry name" value="Periplasmic binding protein-like II"/>
    <property type="match status" value="2"/>
</dbReference>
<keyword evidence="1" id="KW-0732">Signal</keyword>